<dbReference type="InterPro" id="IPR032710">
    <property type="entry name" value="NTF2-like_dom_sf"/>
</dbReference>
<accession>A0A2J6TIE5</accession>
<keyword evidence="1" id="KW-0560">Oxidoreductase</keyword>
<dbReference type="AlphaFoldDB" id="A0A2J6TIE5"/>
<evidence type="ECO:0000256" key="1">
    <source>
        <dbReference type="ARBA" id="ARBA00023002"/>
    </source>
</evidence>
<dbReference type="Proteomes" id="UP000235371">
    <property type="component" value="Unassembled WGS sequence"/>
</dbReference>
<dbReference type="SUPFAM" id="SSF54427">
    <property type="entry name" value="NTF2-like"/>
    <property type="match status" value="1"/>
</dbReference>
<dbReference type="SUPFAM" id="SSF51905">
    <property type="entry name" value="FAD/NAD(P)-binding domain"/>
    <property type="match status" value="2"/>
</dbReference>
<dbReference type="GO" id="GO:0050660">
    <property type="term" value="F:flavin adenine dinucleotide binding"/>
    <property type="evidence" value="ECO:0007669"/>
    <property type="project" value="TreeGrafter"/>
</dbReference>
<dbReference type="InterPro" id="IPR050982">
    <property type="entry name" value="Auxin_biosynth/cation_transpt"/>
</dbReference>
<feature type="region of interest" description="Disordered" evidence="2">
    <location>
        <begin position="1"/>
        <end position="32"/>
    </location>
</feature>
<gene>
    <name evidence="3" type="ORF">K444DRAFT_641972</name>
</gene>
<feature type="compositionally biased region" description="Basic residues" evidence="2">
    <location>
        <begin position="1"/>
        <end position="11"/>
    </location>
</feature>
<dbReference type="InParanoid" id="A0A2J6TIE5"/>
<dbReference type="PANTHER" id="PTHR43539:SF68">
    <property type="entry name" value="FLAVIN-BINDING MONOOXYGENASE-LIKE PROTEIN (AFU_ORTHOLOGUE AFUA_4G09220)"/>
    <property type="match status" value="1"/>
</dbReference>
<organism evidence="3 4">
    <name type="scientific">Hyaloscypha bicolor E</name>
    <dbReference type="NCBI Taxonomy" id="1095630"/>
    <lineage>
        <taxon>Eukaryota</taxon>
        <taxon>Fungi</taxon>
        <taxon>Dikarya</taxon>
        <taxon>Ascomycota</taxon>
        <taxon>Pezizomycotina</taxon>
        <taxon>Leotiomycetes</taxon>
        <taxon>Helotiales</taxon>
        <taxon>Hyaloscyphaceae</taxon>
        <taxon>Hyaloscypha</taxon>
        <taxon>Hyaloscypha bicolor</taxon>
    </lineage>
</organism>
<dbReference type="PANTHER" id="PTHR43539">
    <property type="entry name" value="FLAVIN-BINDING MONOOXYGENASE-LIKE PROTEIN (AFU_ORTHOLOGUE AFUA_4G09220)"/>
    <property type="match status" value="1"/>
</dbReference>
<dbReference type="InterPro" id="IPR036188">
    <property type="entry name" value="FAD/NAD-bd_sf"/>
</dbReference>
<reference evidence="3 4" key="1">
    <citation type="submission" date="2016-04" db="EMBL/GenBank/DDBJ databases">
        <title>A degradative enzymes factory behind the ericoid mycorrhizal symbiosis.</title>
        <authorList>
            <consortium name="DOE Joint Genome Institute"/>
            <person name="Martino E."/>
            <person name="Morin E."/>
            <person name="Grelet G."/>
            <person name="Kuo A."/>
            <person name="Kohler A."/>
            <person name="Daghino S."/>
            <person name="Barry K."/>
            <person name="Choi C."/>
            <person name="Cichocki N."/>
            <person name="Clum A."/>
            <person name="Copeland A."/>
            <person name="Hainaut M."/>
            <person name="Haridas S."/>
            <person name="Labutti K."/>
            <person name="Lindquist E."/>
            <person name="Lipzen A."/>
            <person name="Khouja H.-R."/>
            <person name="Murat C."/>
            <person name="Ohm R."/>
            <person name="Olson A."/>
            <person name="Spatafora J."/>
            <person name="Veneault-Fourrey C."/>
            <person name="Henrissat B."/>
            <person name="Grigoriev I."/>
            <person name="Martin F."/>
            <person name="Perotto S."/>
        </authorList>
    </citation>
    <scope>NUCLEOTIDE SEQUENCE [LARGE SCALE GENOMIC DNA]</scope>
    <source>
        <strain evidence="3 4">E</strain>
    </source>
</reference>
<name>A0A2J6TIE5_9HELO</name>
<proteinExistence type="predicted"/>
<dbReference type="Pfam" id="PF13738">
    <property type="entry name" value="Pyr_redox_3"/>
    <property type="match status" value="1"/>
</dbReference>
<dbReference type="RefSeq" id="XP_024739688.1">
    <property type="nucleotide sequence ID" value="XM_024884685.1"/>
</dbReference>
<evidence type="ECO:0000313" key="4">
    <source>
        <dbReference type="Proteomes" id="UP000235371"/>
    </source>
</evidence>
<sequence length="635" mass="70094">MATLTHRRIPGRVRDMPSDFPQVPVQDNETSLDGPREAKAFLYKFSQAVEESDWKSFEGLFAEQCWWKDHLTLTFDKRTIQGRQGISSAWQSLAPQRKPRGFSIAGPGIEMVETPPAFVRMTPQMATLDIPFAFSVSRPDCACVGIAKAIPSASSWKIWVLTTSVVSLKEYPFQPLPRAVTSNDLISPEQRGKATPQGLPHFQEALDAVVIGGGCSGLSNLIMLDSIGANVACFDLGSPGEAWLQRYRSVRLHHPNFMIQLPKYPVPADIASTHLNGAELAQYMSRAVQDLKLPLFAGVKVTSNVFDQERRLWTVSLEEVQSGQTSTVQTRNIIISHGFYFNEDCPVIPEGLKDRGKFSGPVQHTTQFSTTDLYEGKRTVIVGSGNSAHDIAKFLGDNAAVQSVTMLQRSPTAVFDFDTFHPFITALYQGNIPVDTADFLFSQLPLGILRDWMGGAIAELVKSSEKLYSKLEAKGYLIDRKPNFIQRVYEDRVRSIYFDAAGAFDLVLRDRIKIAHGTVVGFTENGLIVKDAETEAERILEADGVVLATGYAKTDLPKQWAKSGFLDAESALQIENMGMPAVDVEGEMIGQVTRSGHPQLYFSGYIFSAARSFSRFVAIQIMADINGQAPEHGLP</sequence>
<evidence type="ECO:0000313" key="3">
    <source>
        <dbReference type="EMBL" id="PMD62784.1"/>
    </source>
</evidence>
<protein>
    <submittedName>
        <fullName evidence="3">FAD/NAD(P)-binding domain-containing protein</fullName>
    </submittedName>
</protein>
<dbReference type="GeneID" id="36592762"/>
<keyword evidence="4" id="KW-1185">Reference proteome</keyword>
<dbReference type="Gene3D" id="3.50.50.60">
    <property type="entry name" value="FAD/NAD(P)-binding domain"/>
    <property type="match status" value="1"/>
</dbReference>
<evidence type="ECO:0000256" key="2">
    <source>
        <dbReference type="SAM" id="MobiDB-lite"/>
    </source>
</evidence>
<dbReference type="OrthoDB" id="74360at2759"/>
<dbReference type="EMBL" id="KZ613783">
    <property type="protein sequence ID" value="PMD62784.1"/>
    <property type="molecule type" value="Genomic_DNA"/>
</dbReference>
<dbReference type="GO" id="GO:0004497">
    <property type="term" value="F:monooxygenase activity"/>
    <property type="evidence" value="ECO:0007669"/>
    <property type="project" value="TreeGrafter"/>
</dbReference>